<feature type="transmembrane region" description="Helical" evidence="1">
    <location>
        <begin position="479"/>
        <end position="496"/>
    </location>
</feature>
<feature type="transmembrane region" description="Helical" evidence="1">
    <location>
        <begin position="281"/>
        <end position="304"/>
    </location>
</feature>
<accession>A0A3A6PZL5</accession>
<dbReference type="EMBL" id="QKNY01000018">
    <property type="protein sequence ID" value="RJX42313.1"/>
    <property type="molecule type" value="Genomic_DNA"/>
</dbReference>
<keyword evidence="1" id="KW-1133">Transmembrane helix</keyword>
<dbReference type="AlphaFoldDB" id="A0A3A6PZL5"/>
<feature type="transmembrane region" description="Helical" evidence="1">
    <location>
        <begin position="169"/>
        <end position="192"/>
    </location>
</feature>
<feature type="transmembrane region" description="Helical" evidence="1">
    <location>
        <begin position="89"/>
        <end position="110"/>
    </location>
</feature>
<feature type="transmembrane region" description="Helical" evidence="1">
    <location>
        <begin position="445"/>
        <end position="467"/>
    </location>
</feature>
<feature type="transmembrane region" description="Helical" evidence="1">
    <location>
        <begin position="364"/>
        <end position="394"/>
    </location>
</feature>
<feature type="transmembrane region" description="Helical" evidence="1">
    <location>
        <begin position="198"/>
        <end position="215"/>
    </location>
</feature>
<evidence type="ECO:0000313" key="2">
    <source>
        <dbReference type="EMBL" id="RJX42313.1"/>
    </source>
</evidence>
<keyword evidence="1" id="KW-0472">Membrane</keyword>
<dbReference type="Proteomes" id="UP000276588">
    <property type="component" value="Unassembled WGS sequence"/>
</dbReference>
<evidence type="ECO:0000256" key="1">
    <source>
        <dbReference type="SAM" id="Phobius"/>
    </source>
</evidence>
<proteinExistence type="predicted"/>
<dbReference type="RefSeq" id="WP_120103622.1">
    <property type="nucleotide sequence ID" value="NZ_QKNY01000018.1"/>
</dbReference>
<feature type="transmembrane region" description="Helical" evidence="1">
    <location>
        <begin position="502"/>
        <end position="521"/>
    </location>
</feature>
<sequence>MERTARRQRVSPLLAVAGLAVVEILLLTVETIAAPAARETLAGSVLGVAGSLVTIAVRLLFFGLAAAVVLPRLIPTEFAAVTNRLSFRLLAAVIAVGTATVFGTLIGGAASTPQAVLIAITIGAVAITTAYVAILVYWRGVNLDSAVSTLERRIGGSGSDDPGRATTCLYAGVGLGTGLTLAGLLLAVGGRLYPLPELLAIGWPIGVAVAARINWQPNPRGQIADTLKIISVVRRSEKGVPTLTLVSLGMGVPATILLVGLPVYTRRLLVGDTVSVAEPVLAWAVVGMIVGIAAACLYALWFWARVFRRLPAFLTAWHEAAGVDTLGEQPTDEPVARPAWLLVPFALVITHAIVLIQIGDVTDFAFYGAADAILSLYGLVWPLSAAVIGLAVYWTMRRTPQPPLSATYAIPTATVVEFGSLYVGWGLAATVVRSGGLTAAELVRFPGGTFVLLVLALLVLLFFGPDIGLRLSDSPARRLPLSYLPLGGMLLLFAVFDLHGYRLAWGVMAGLLIAGSLSEAWKHGRGGRRQQSDR</sequence>
<feature type="transmembrane region" description="Helical" evidence="1">
    <location>
        <begin position="12"/>
        <end position="33"/>
    </location>
</feature>
<comment type="caution">
    <text evidence="2">The sequence shown here is derived from an EMBL/GenBank/DDBJ whole genome shotgun (WGS) entry which is preliminary data.</text>
</comment>
<keyword evidence="3" id="KW-1185">Reference proteome</keyword>
<feature type="transmembrane region" description="Helical" evidence="1">
    <location>
        <begin position="406"/>
        <end position="425"/>
    </location>
</feature>
<feature type="transmembrane region" description="Helical" evidence="1">
    <location>
        <begin position="240"/>
        <end position="261"/>
    </location>
</feature>
<name>A0A3A6PZL5_9EURY</name>
<gene>
    <name evidence="2" type="ORF">DM826_11775</name>
</gene>
<feature type="transmembrane region" description="Helical" evidence="1">
    <location>
        <begin position="339"/>
        <end position="358"/>
    </location>
</feature>
<protein>
    <submittedName>
        <fullName evidence="2">Uncharacterized protein</fullName>
    </submittedName>
</protein>
<organism evidence="2 3">
    <name type="scientific">Halonotius aquaticus</name>
    <dbReference type="NCBI Taxonomy" id="2216978"/>
    <lineage>
        <taxon>Archaea</taxon>
        <taxon>Methanobacteriati</taxon>
        <taxon>Methanobacteriota</taxon>
        <taxon>Stenosarchaea group</taxon>
        <taxon>Halobacteria</taxon>
        <taxon>Halobacteriales</taxon>
        <taxon>Haloferacaceae</taxon>
        <taxon>Halonotius</taxon>
    </lineage>
</organism>
<keyword evidence="1" id="KW-0812">Transmembrane</keyword>
<feature type="transmembrane region" description="Helical" evidence="1">
    <location>
        <begin position="45"/>
        <end position="69"/>
    </location>
</feature>
<reference evidence="2 3" key="1">
    <citation type="submission" date="2018-06" db="EMBL/GenBank/DDBJ databases">
        <title>Halonotius sp. F13-13 a new haloarchaeeon isolated from a solar saltern from Isla Cristina, Huelva, Spain.</title>
        <authorList>
            <person name="Duran-Viseras A."/>
            <person name="Sanchez-Porro C."/>
            <person name="Ventosa A."/>
        </authorList>
    </citation>
    <scope>NUCLEOTIDE SEQUENCE [LARGE SCALE GENOMIC DNA]</scope>
    <source>
        <strain evidence="2 3">F13-13</strain>
    </source>
</reference>
<feature type="transmembrane region" description="Helical" evidence="1">
    <location>
        <begin position="116"/>
        <end position="138"/>
    </location>
</feature>
<evidence type="ECO:0000313" key="3">
    <source>
        <dbReference type="Proteomes" id="UP000276588"/>
    </source>
</evidence>
<dbReference type="OrthoDB" id="307760at2157"/>